<evidence type="ECO:0000313" key="2">
    <source>
        <dbReference type="EMBL" id="NKZ08975.1"/>
    </source>
</evidence>
<dbReference type="Proteomes" id="UP000579250">
    <property type="component" value="Unassembled WGS sequence"/>
</dbReference>
<evidence type="ECO:0000313" key="3">
    <source>
        <dbReference type="Proteomes" id="UP000579250"/>
    </source>
</evidence>
<feature type="signal peptide" evidence="1">
    <location>
        <begin position="1"/>
        <end position="27"/>
    </location>
</feature>
<reference evidence="2 3" key="1">
    <citation type="submission" date="2020-04" db="EMBL/GenBank/DDBJ databases">
        <title>MicrobeNet Type strains.</title>
        <authorList>
            <person name="Nicholson A.C."/>
        </authorList>
    </citation>
    <scope>NUCLEOTIDE SEQUENCE [LARGE SCALE GENOMIC DNA]</scope>
    <source>
        <strain evidence="2 3">ATCC BAA-277</strain>
    </source>
</reference>
<organism evidence="2 3">
    <name type="scientific">Actinomadura latina</name>
    <dbReference type="NCBI Taxonomy" id="163603"/>
    <lineage>
        <taxon>Bacteria</taxon>
        <taxon>Bacillati</taxon>
        <taxon>Actinomycetota</taxon>
        <taxon>Actinomycetes</taxon>
        <taxon>Streptosporangiales</taxon>
        <taxon>Thermomonosporaceae</taxon>
        <taxon>Actinomadura</taxon>
    </lineage>
</organism>
<evidence type="ECO:0000256" key="1">
    <source>
        <dbReference type="SAM" id="SignalP"/>
    </source>
</evidence>
<sequence>MKRGMARGARLAAGMGLGAVAARAAYAALTRRPPGLNGLPGEDVWGRVNHRGEPVTLLEGPAVVAGAAAAGLL</sequence>
<feature type="non-terminal residue" evidence="2">
    <location>
        <position position="73"/>
    </location>
</feature>
<keyword evidence="1" id="KW-0732">Signal</keyword>
<accession>A0A846ZEF6</accession>
<keyword evidence="3" id="KW-1185">Reference proteome</keyword>
<dbReference type="EMBL" id="JAAXPI010000111">
    <property type="protein sequence ID" value="NKZ08975.1"/>
    <property type="molecule type" value="Genomic_DNA"/>
</dbReference>
<protein>
    <submittedName>
        <fullName evidence="2">Uncharacterized protein</fullName>
    </submittedName>
</protein>
<gene>
    <name evidence="2" type="ORF">HGB48_35315</name>
</gene>
<comment type="caution">
    <text evidence="2">The sequence shown here is derived from an EMBL/GenBank/DDBJ whole genome shotgun (WGS) entry which is preliminary data.</text>
</comment>
<name>A0A846ZEF6_9ACTN</name>
<feature type="chain" id="PRO_5039554068" evidence="1">
    <location>
        <begin position="28"/>
        <end position="73"/>
    </location>
</feature>
<proteinExistence type="predicted"/>
<dbReference type="AlphaFoldDB" id="A0A846ZEF6"/>